<keyword evidence="2" id="KW-0521">NADP</keyword>
<dbReference type="RefSeq" id="XP_037148660.1">
    <property type="nucleotide sequence ID" value="XM_037295962.1"/>
</dbReference>
<dbReference type="PANTHER" id="PTHR42748">
    <property type="entry name" value="NITROGEN METABOLITE REPRESSION PROTEIN NMRA FAMILY MEMBER"/>
    <property type="match status" value="1"/>
</dbReference>
<dbReference type="Gene3D" id="3.90.25.10">
    <property type="entry name" value="UDP-galactose 4-epimerase, domain 1"/>
    <property type="match status" value="1"/>
</dbReference>
<feature type="domain" description="NmrA-like" evidence="5">
    <location>
        <begin position="277"/>
        <end position="577"/>
    </location>
</feature>
<dbReference type="InterPro" id="IPR013149">
    <property type="entry name" value="ADH-like_C"/>
</dbReference>
<evidence type="ECO:0000259" key="4">
    <source>
        <dbReference type="Pfam" id="PF00107"/>
    </source>
</evidence>
<dbReference type="SUPFAM" id="SSF50129">
    <property type="entry name" value="GroES-like"/>
    <property type="match status" value="1"/>
</dbReference>
<feature type="domain" description="Alcohol dehydrogenase-like C-terminal" evidence="4">
    <location>
        <begin position="84"/>
        <end position="141"/>
    </location>
</feature>
<dbReference type="SUPFAM" id="SSF51735">
    <property type="entry name" value="NAD(P)-binding Rossmann-fold domains"/>
    <property type="match status" value="2"/>
</dbReference>
<reference evidence="6 7" key="1">
    <citation type="journal article" date="2020" name="Genomics">
        <title>Complete, high-quality genomes from long-read metagenomic sequencing of two wolf lichen thalli reveals enigmatic genome architecture.</title>
        <authorList>
            <person name="McKenzie S.K."/>
            <person name="Walston R.F."/>
            <person name="Allen J.L."/>
        </authorList>
    </citation>
    <scope>NUCLEOTIDE SEQUENCE [LARGE SCALE GENOMIC DNA]</scope>
    <source>
        <strain evidence="6">WasteWater1</strain>
    </source>
</reference>
<comment type="caution">
    <text evidence="6">The sequence shown here is derived from an EMBL/GenBank/DDBJ whole genome shotgun (WGS) entry which is preliminary data.</text>
</comment>
<sequence length="585" mass="63252">MAGKHQAAILPQKGGPLSVVDRATPEPGPNRRSQGAIAVNPVDYFQREFAMPPPSYPAVVGSDVAGLVVKDKQAVLIWGGASSVGTFALQSAKLMGFTVYTTASTKNHECLKKLGADVVFDYKASDVVSQIIDTVKKDGVTLRTAICVPTLDVLRHTMGDAVAKVAHAPPLLPGAPTLEGAEVKFVLPPMDPAERSDHMYKCFHVWLRDGLNSGTVLPSPRVQIEAGGLQGLNKALNTLRAGVSGTKIVVQCFLGKGQDSQNQHSSDFYLKTAQNMSKIFAVFGATGQQGSSVINFVLHDPELSQKYKIRVITRDVNSEKAKQLKEKVEVVQGDVLKRASLETALTGVHTVFAMTTPSFGPDGLEVEYNSGKTIADVAVEKGAEYIIFSTLPPAKEISGGKYTKVTHFDAKAKAEQYIRGLHIKSAFYSPGFFMQNFQSIPFLAPRQALDGTWVMARHNSPKAQMPMIDAVGDTGKFVGAILAEPDKYEGKTFCAATALYSLDEVAAIMSKATGKTVVYKQIPLEDFKKSLSFGHDIFGEAFSYPEEFGYFGPDSENLVAWAVQNARGRLSTLEEYLEAHPLQLA</sequence>
<accession>A0A8H6C902</accession>
<feature type="region of interest" description="Disordered" evidence="3">
    <location>
        <begin position="15"/>
        <end position="34"/>
    </location>
</feature>
<gene>
    <name evidence="6" type="ORF">HO133_005050</name>
</gene>
<evidence type="ECO:0000259" key="5">
    <source>
        <dbReference type="Pfam" id="PF05368"/>
    </source>
</evidence>
<dbReference type="GO" id="GO:0005634">
    <property type="term" value="C:nucleus"/>
    <property type="evidence" value="ECO:0007669"/>
    <property type="project" value="TreeGrafter"/>
</dbReference>
<dbReference type="InterPro" id="IPR008030">
    <property type="entry name" value="NmrA-like"/>
</dbReference>
<evidence type="ECO:0000256" key="3">
    <source>
        <dbReference type="SAM" id="MobiDB-lite"/>
    </source>
</evidence>
<protein>
    <recommendedName>
        <fullName evidence="8">NmrA-like domain-containing protein</fullName>
    </recommendedName>
</protein>
<keyword evidence="7" id="KW-1185">Reference proteome</keyword>
<comment type="similarity">
    <text evidence="1">Belongs to the NmrA-type oxidoreductase family.</text>
</comment>
<dbReference type="PANTHER" id="PTHR42748:SF11">
    <property type="entry name" value="NMRA-LIKE DOMAIN-CONTAINING PROTEIN"/>
    <property type="match status" value="1"/>
</dbReference>
<dbReference type="Gene3D" id="3.90.180.10">
    <property type="entry name" value="Medium-chain alcohol dehydrogenases, catalytic domain"/>
    <property type="match status" value="1"/>
</dbReference>
<dbReference type="CDD" id="cd05251">
    <property type="entry name" value="NmrA_like_SDR_a"/>
    <property type="match status" value="1"/>
</dbReference>
<name>A0A8H6C902_9LECA</name>
<organism evidence="6 7">
    <name type="scientific">Letharia lupina</name>
    <dbReference type="NCBI Taxonomy" id="560253"/>
    <lineage>
        <taxon>Eukaryota</taxon>
        <taxon>Fungi</taxon>
        <taxon>Dikarya</taxon>
        <taxon>Ascomycota</taxon>
        <taxon>Pezizomycotina</taxon>
        <taxon>Lecanoromycetes</taxon>
        <taxon>OSLEUM clade</taxon>
        <taxon>Lecanoromycetidae</taxon>
        <taxon>Lecanorales</taxon>
        <taxon>Lecanorineae</taxon>
        <taxon>Parmeliaceae</taxon>
        <taxon>Letharia</taxon>
    </lineage>
</organism>
<dbReference type="EMBL" id="JACCJB010000020">
    <property type="protein sequence ID" value="KAF6219225.1"/>
    <property type="molecule type" value="Genomic_DNA"/>
</dbReference>
<evidence type="ECO:0008006" key="8">
    <source>
        <dbReference type="Google" id="ProtNLM"/>
    </source>
</evidence>
<dbReference type="AlphaFoldDB" id="A0A8H6C902"/>
<evidence type="ECO:0000313" key="6">
    <source>
        <dbReference type="EMBL" id="KAF6219225.1"/>
    </source>
</evidence>
<dbReference type="Pfam" id="PF00107">
    <property type="entry name" value="ADH_zinc_N"/>
    <property type="match status" value="1"/>
</dbReference>
<dbReference type="InterPro" id="IPR036291">
    <property type="entry name" value="NAD(P)-bd_dom_sf"/>
</dbReference>
<proteinExistence type="inferred from homology"/>
<dbReference type="GeneID" id="59333456"/>
<dbReference type="Proteomes" id="UP000593566">
    <property type="component" value="Unassembled WGS sequence"/>
</dbReference>
<dbReference type="Pfam" id="PF05368">
    <property type="entry name" value="NmrA"/>
    <property type="match status" value="1"/>
</dbReference>
<evidence type="ECO:0000256" key="2">
    <source>
        <dbReference type="ARBA" id="ARBA00022857"/>
    </source>
</evidence>
<dbReference type="InterPro" id="IPR011032">
    <property type="entry name" value="GroES-like_sf"/>
</dbReference>
<dbReference type="InterPro" id="IPR051164">
    <property type="entry name" value="NmrA-like_oxidored"/>
</dbReference>
<dbReference type="Gene3D" id="3.40.50.720">
    <property type="entry name" value="NAD(P)-binding Rossmann-like Domain"/>
    <property type="match status" value="2"/>
</dbReference>
<evidence type="ECO:0000256" key="1">
    <source>
        <dbReference type="ARBA" id="ARBA00006328"/>
    </source>
</evidence>
<evidence type="ECO:0000313" key="7">
    <source>
        <dbReference type="Proteomes" id="UP000593566"/>
    </source>
</evidence>